<dbReference type="Gene3D" id="1.25.40.390">
    <property type="match status" value="1"/>
</dbReference>
<keyword evidence="5" id="KW-0998">Cell outer membrane</keyword>
<evidence type="ECO:0000256" key="1">
    <source>
        <dbReference type="ARBA" id="ARBA00004442"/>
    </source>
</evidence>
<gene>
    <name evidence="8" type="ORF">ACFS6J_08835</name>
</gene>
<dbReference type="Pfam" id="PF07980">
    <property type="entry name" value="SusD_RagB"/>
    <property type="match status" value="1"/>
</dbReference>
<feature type="domain" description="RagB/SusD" evidence="6">
    <location>
        <begin position="307"/>
        <end position="450"/>
    </location>
</feature>
<evidence type="ECO:0000256" key="2">
    <source>
        <dbReference type="ARBA" id="ARBA00006275"/>
    </source>
</evidence>
<evidence type="ECO:0000259" key="7">
    <source>
        <dbReference type="Pfam" id="PF14322"/>
    </source>
</evidence>
<comment type="caution">
    <text evidence="8">The sequence shown here is derived from an EMBL/GenBank/DDBJ whole genome shotgun (WGS) entry which is preliminary data.</text>
</comment>
<keyword evidence="4" id="KW-0472">Membrane</keyword>
<dbReference type="RefSeq" id="WP_377610179.1">
    <property type="nucleotide sequence ID" value="NZ_JBHUPA010000004.1"/>
</dbReference>
<dbReference type="InterPro" id="IPR033985">
    <property type="entry name" value="SusD-like_N"/>
</dbReference>
<dbReference type="Proteomes" id="UP001597560">
    <property type="component" value="Unassembled WGS sequence"/>
</dbReference>
<dbReference type="InterPro" id="IPR011990">
    <property type="entry name" value="TPR-like_helical_dom_sf"/>
</dbReference>
<accession>A0ABW6B042</accession>
<organism evidence="8 9">
    <name type="scientific">Olivibacter jilunii</name>
    <dbReference type="NCBI Taxonomy" id="985016"/>
    <lineage>
        <taxon>Bacteria</taxon>
        <taxon>Pseudomonadati</taxon>
        <taxon>Bacteroidota</taxon>
        <taxon>Sphingobacteriia</taxon>
        <taxon>Sphingobacteriales</taxon>
        <taxon>Sphingobacteriaceae</taxon>
        <taxon>Olivibacter</taxon>
    </lineage>
</organism>
<reference evidence="9" key="1">
    <citation type="journal article" date="2019" name="Int. J. Syst. Evol. Microbiol.">
        <title>The Global Catalogue of Microorganisms (GCM) 10K type strain sequencing project: providing services to taxonomists for standard genome sequencing and annotation.</title>
        <authorList>
            <consortium name="The Broad Institute Genomics Platform"/>
            <consortium name="The Broad Institute Genome Sequencing Center for Infectious Disease"/>
            <person name="Wu L."/>
            <person name="Ma J."/>
        </authorList>
    </citation>
    <scope>NUCLEOTIDE SEQUENCE [LARGE SCALE GENOMIC DNA]</scope>
    <source>
        <strain evidence="9">KCTC 23098</strain>
    </source>
</reference>
<proteinExistence type="inferred from homology"/>
<evidence type="ECO:0000256" key="5">
    <source>
        <dbReference type="ARBA" id="ARBA00023237"/>
    </source>
</evidence>
<evidence type="ECO:0000256" key="3">
    <source>
        <dbReference type="ARBA" id="ARBA00022729"/>
    </source>
</evidence>
<sequence>MKANIKFILSLFIIVFSGCERWVEINTPENQLTTDKVFADTATLNGAVANMYDQFNRSIDVSYNKYMGLYTDELQYQGSNQEVLEFYNGNILAANSMILNIWSRLYAVIYQANDIIEQLTNSSSIPSQISTKAIGEAKFIRAFAYYYLANTFGDVPLILTTDVTLNASSARTESSEITNQIVNDLTESKVLLSTSPDGPLSRTRANRWAATALLSRLLIQQEKWEEAYSAASEVINSKYFTPLSDLSVVFRSGSRETIFQFWTQNGFIQDATNLIALSGVPAYPLSSGLVQTFEEEDQRKVNWTGTITANGTTYYYSYKYKNRSSGSTSFPEYLIALRCSEQYLIRAEAELHLGNTAGAIDDINTIRVRAGLSSLPADLNSQECFKALEQEKRVEMFMEWGYRYIDLKRTERIYNVMSQYKPNWTEHSDLLPIPQREINVNQNLTQNPGY</sequence>
<evidence type="ECO:0000256" key="4">
    <source>
        <dbReference type="ARBA" id="ARBA00023136"/>
    </source>
</evidence>
<comment type="subcellular location">
    <subcellularLocation>
        <location evidence="1">Cell outer membrane</location>
    </subcellularLocation>
</comment>
<dbReference type="CDD" id="cd08977">
    <property type="entry name" value="SusD"/>
    <property type="match status" value="1"/>
</dbReference>
<evidence type="ECO:0000313" key="9">
    <source>
        <dbReference type="Proteomes" id="UP001597560"/>
    </source>
</evidence>
<keyword evidence="3" id="KW-0732">Signal</keyword>
<dbReference type="EMBL" id="JBHUPA010000004">
    <property type="protein sequence ID" value="MFD2961888.1"/>
    <property type="molecule type" value="Genomic_DNA"/>
</dbReference>
<keyword evidence="9" id="KW-1185">Reference proteome</keyword>
<name>A0ABW6B042_9SPHI</name>
<evidence type="ECO:0000259" key="6">
    <source>
        <dbReference type="Pfam" id="PF07980"/>
    </source>
</evidence>
<dbReference type="InterPro" id="IPR012944">
    <property type="entry name" value="SusD_RagB_dom"/>
</dbReference>
<feature type="domain" description="SusD-like N-terminal" evidence="7">
    <location>
        <begin position="38"/>
        <end position="217"/>
    </location>
</feature>
<comment type="similarity">
    <text evidence="2">Belongs to the SusD family.</text>
</comment>
<dbReference type="PROSITE" id="PS51257">
    <property type="entry name" value="PROKAR_LIPOPROTEIN"/>
    <property type="match status" value="1"/>
</dbReference>
<evidence type="ECO:0000313" key="8">
    <source>
        <dbReference type="EMBL" id="MFD2961888.1"/>
    </source>
</evidence>
<protein>
    <submittedName>
        <fullName evidence="8">RagB/SusD family nutrient uptake outer membrane protein</fullName>
    </submittedName>
</protein>
<dbReference type="Pfam" id="PF14322">
    <property type="entry name" value="SusD-like_3"/>
    <property type="match status" value="1"/>
</dbReference>
<dbReference type="SUPFAM" id="SSF48452">
    <property type="entry name" value="TPR-like"/>
    <property type="match status" value="1"/>
</dbReference>